<dbReference type="Pfam" id="PF03264">
    <property type="entry name" value="Cytochrom_NNT"/>
    <property type="match status" value="1"/>
</dbReference>
<dbReference type="Proteomes" id="UP000069241">
    <property type="component" value="Chromosome"/>
</dbReference>
<dbReference type="InterPro" id="IPR051174">
    <property type="entry name" value="Cytochrome_c-type_ET"/>
</dbReference>
<dbReference type="KEGG" id="dfi:AXF13_04490"/>
<evidence type="ECO:0000256" key="1">
    <source>
        <dbReference type="ARBA" id="ARBA00004196"/>
    </source>
</evidence>
<evidence type="ECO:0000259" key="7">
    <source>
        <dbReference type="Pfam" id="PF03264"/>
    </source>
</evidence>
<keyword evidence="5" id="KW-0249">Electron transport</keyword>
<dbReference type="AlphaFoldDB" id="A0A109W570"/>
<evidence type="ECO:0000256" key="5">
    <source>
        <dbReference type="ARBA" id="ARBA00022982"/>
    </source>
</evidence>
<protein>
    <submittedName>
        <fullName evidence="8">Cytochrome C</fullName>
    </submittedName>
</protein>
<dbReference type="InterPro" id="IPR005126">
    <property type="entry name" value="NapC/NirT_cyt_c_N"/>
</dbReference>
<proteinExistence type="predicted"/>
<sequence>MPYPRKRVWIVGGIILAACVVLAGAGVAYTSGTEFCLSCHEMRVYQDELKLSSHAKDAQGKDISCSQCHIPSGNLARMLGAKAWLGLKDLWVHNLDGGEDLDRAGMQPVARRFTDDANCRACHQDLSKNAKNDGPVSKEGQLAHDNYLGKNGRARSGCVGCHQNLAHLPVFDERIPHNQKFAQKLKESRS</sequence>
<keyword evidence="6" id="KW-0408">Iron</keyword>
<accession>A0A109W570</accession>
<keyword evidence="3" id="KW-0349">Heme</keyword>
<evidence type="ECO:0000313" key="9">
    <source>
        <dbReference type="Proteomes" id="UP000069241"/>
    </source>
</evidence>
<dbReference type="EMBL" id="CP014229">
    <property type="protein sequence ID" value="AMD91503.1"/>
    <property type="molecule type" value="Genomic_DNA"/>
</dbReference>
<dbReference type="GO" id="GO:0030313">
    <property type="term" value="C:cell envelope"/>
    <property type="evidence" value="ECO:0007669"/>
    <property type="project" value="UniProtKB-SubCell"/>
</dbReference>
<dbReference type="RefSeq" id="WP_008684421.1">
    <property type="nucleotide sequence ID" value="NZ_CP014229.1"/>
</dbReference>
<comment type="subcellular location">
    <subcellularLocation>
        <location evidence="1">Cell envelope</location>
    </subcellularLocation>
</comment>
<organism evidence="8 9">
    <name type="scientific">Desulfovibrio fairfieldensis</name>
    <dbReference type="NCBI Taxonomy" id="44742"/>
    <lineage>
        <taxon>Bacteria</taxon>
        <taxon>Pseudomonadati</taxon>
        <taxon>Thermodesulfobacteriota</taxon>
        <taxon>Desulfovibrionia</taxon>
        <taxon>Desulfovibrionales</taxon>
        <taxon>Desulfovibrionaceae</taxon>
        <taxon>Desulfovibrio</taxon>
    </lineage>
</organism>
<evidence type="ECO:0000313" key="8">
    <source>
        <dbReference type="EMBL" id="AMD91503.1"/>
    </source>
</evidence>
<dbReference type="SUPFAM" id="SSF48695">
    <property type="entry name" value="Multiheme cytochromes"/>
    <property type="match status" value="1"/>
</dbReference>
<name>A0A109W570_9BACT</name>
<reference evidence="9" key="1">
    <citation type="submission" date="2016-02" db="EMBL/GenBank/DDBJ databases">
        <authorList>
            <person name="Holder M.E."/>
            <person name="Ajami N.J."/>
            <person name="Petrosino J.F."/>
        </authorList>
    </citation>
    <scope>NUCLEOTIDE SEQUENCE [LARGE SCALE GENOMIC DNA]</scope>
    <source>
        <strain evidence="9">CCUG 45958</strain>
    </source>
</reference>
<keyword evidence="4" id="KW-0479">Metal-binding</keyword>
<dbReference type="Gene3D" id="1.10.3820.10">
    <property type="entry name" value="Di-heme elbow motif domain"/>
    <property type="match status" value="1"/>
</dbReference>
<dbReference type="InterPro" id="IPR036280">
    <property type="entry name" value="Multihaem_cyt_sf"/>
</dbReference>
<dbReference type="PANTHER" id="PTHR30333">
    <property type="entry name" value="CYTOCHROME C-TYPE PROTEIN"/>
    <property type="match status" value="1"/>
</dbReference>
<evidence type="ECO:0000256" key="3">
    <source>
        <dbReference type="ARBA" id="ARBA00022617"/>
    </source>
</evidence>
<feature type="domain" description="NapC/NirT cytochrome c N-terminal" evidence="7">
    <location>
        <begin position="9"/>
        <end position="167"/>
    </location>
</feature>
<evidence type="ECO:0000256" key="4">
    <source>
        <dbReference type="ARBA" id="ARBA00022723"/>
    </source>
</evidence>
<evidence type="ECO:0000256" key="6">
    <source>
        <dbReference type="ARBA" id="ARBA00023004"/>
    </source>
</evidence>
<dbReference type="InterPro" id="IPR038266">
    <property type="entry name" value="NapC/NirT_cytc_sf"/>
</dbReference>
<evidence type="ECO:0000256" key="2">
    <source>
        <dbReference type="ARBA" id="ARBA00022448"/>
    </source>
</evidence>
<dbReference type="PROSITE" id="PS51257">
    <property type="entry name" value="PROKAR_LIPOPROTEIN"/>
    <property type="match status" value="1"/>
</dbReference>
<keyword evidence="9" id="KW-1185">Reference proteome</keyword>
<dbReference type="STRING" id="44742.AXF13_04490"/>
<dbReference type="GO" id="GO:0046872">
    <property type="term" value="F:metal ion binding"/>
    <property type="evidence" value="ECO:0007669"/>
    <property type="project" value="UniProtKB-KW"/>
</dbReference>
<keyword evidence="2" id="KW-0813">Transport</keyword>
<gene>
    <name evidence="8" type="ORF">AXF13_04490</name>
</gene>